<evidence type="ECO:0000256" key="1">
    <source>
        <dbReference type="SAM" id="MobiDB-lite"/>
    </source>
</evidence>
<organism evidence="2 3">
    <name type="scientific">Effrenium voratum</name>
    <dbReference type="NCBI Taxonomy" id="2562239"/>
    <lineage>
        <taxon>Eukaryota</taxon>
        <taxon>Sar</taxon>
        <taxon>Alveolata</taxon>
        <taxon>Dinophyceae</taxon>
        <taxon>Suessiales</taxon>
        <taxon>Symbiodiniaceae</taxon>
        <taxon>Effrenium</taxon>
    </lineage>
</organism>
<accession>A0AA36MW20</accession>
<feature type="region of interest" description="Disordered" evidence="1">
    <location>
        <begin position="79"/>
        <end position="112"/>
    </location>
</feature>
<evidence type="ECO:0000313" key="3">
    <source>
        <dbReference type="Proteomes" id="UP001178507"/>
    </source>
</evidence>
<comment type="caution">
    <text evidence="2">The sequence shown here is derived from an EMBL/GenBank/DDBJ whole genome shotgun (WGS) entry which is preliminary data.</text>
</comment>
<evidence type="ECO:0000313" key="2">
    <source>
        <dbReference type="EMBL" id="CAJ1382484.1"/>
    </source>
</evidence>
<dbReference type="EMBL" id="CAUJNA010000908">
    <property type="protein sequence ID" value="CAJ1382484.1"/>
    <property type="molecule type" value="Genomic_DNA"/>
</dbReference>
<reference evidence="2" key="1">
    <citation type="submission" date="2023-08" db="EMBL/GenBank/DDBJ databases">
        <authorList>
            <person name="Chen Y."/>
            <person name="Shah S."/>
            <person name="Dougan E. K."/>
            <person name="Thang M."/>
            <person name="Chan C."/>
        </authorList>
    </citation>
    <scope>NUCLEOTIDE SEQUENCE</scope>
</reference>
<keyword evidence="3" id="KW-1185">Reference proteome</keyword>
<gene>
    <name evidence="2" type="ORF">EVOR1521_LOCUS9847</name>
</gene>
<proteinExistence type="predicted"/>
<dbReference type="AlphaFoldDB" id="A0AA36MW20"/>
<protein>
    <submittedName>
        <fullName evidence="2">Uncharacterized protein</fullName>
    </submittedName>
</protein>
<sequence length="727" mass="79633">MVTISQKVVLQYRDERAVTIPNDYILVGPTNGKSYLRVKATCQSIIQLMTGGRVARTSSIHASSSLRELVQARNHQLDHVRDPDAPDDGEQAQLFDDGPANPSTPPKKRKASRIAMPEMVTIQVGSTPVEVLIHGRRPRSTDLAVELEATQLEAVIIHLREDSAQVVQEVEAILASKQGVNNKVEAVLQLLRAHGLAHDQEEKRGAQLAANQELVSNSNGFLTLSASHTIAFLRCLQYGIEGPEGTHAIVQKDKDPHAGEEAMPHLPSFIELAMNSTNAIMKQANELEVALQLATAFDQGLTMQQAIGKVSQASTSCQRSIPSIAMFVQKFGGGSPGFPFLHFLNGFSKSFNASLQIGTETMQLLSTLDFRVATQIYPMIRISLWATMLTSPKSQDGFAKILTQSDIQRLKTSQMLPAVQQAEAMLQDAWRVQQQMKAMKARPEAVLQKAFGRMAAKKPEPASSQGVTSVLDASPKAIALLQNNHMELGNMYTNSADHGPKVFVLESMDDSHATMRHQPIFQADESVQVPLEHLRKWRPAKVAQTKVCPPELAKACLPSMHAMIQDELQKSKVAMALHSAIANHEVDHEDVAFVHSPQGLFSLKAKKKNAIKLIPLGQVAKHKGPGAPPKLAIQHAGSHWVITSWRQNTSFQGEDPGCLASPYWWAKPAAKAEEANLVHSYVLEDGIRIPCLTNSHHVAVHDQLLYSTEEPCASSSSQHQAKKKKTS</sequence>
<name>A0AA36MW20_9DINO</name>
<dbReference type="Proteomes" id="UP001178507">
    <property type="component" value="Unassembled WGS sequence"/>
</dbReference>